<name>L8WK71_THACA</name>
<proteinExistence type="predicted"/>
<keyword evidence="2" id="KW-1185">Reference proteome</keyword>
<dbReference type="Proteomes" id="UP000011668">
    <property type="component" value="Unassembled WGS sequence"/>
</dbReference>
<sequence>MSSRSGNVEERPSVAWTDVCRKPAINPPSVSTSTLVRSTKRAQYGSGLQGLTYIDVHSVMLSRCTENLSIVPKRIPRGQIVHYSPGRHVPE</sequence>
<gene>
    <name evidence="1" type="ORF">AG1IA_07674</name>
</gene>
<comment type="caution">
    <text evidence="1">The sequence shown here is derived from an EMBL/GenBank/DDBJ whole genome shotgun (WGS) entry which is preliminary data.</text>
</comment>
<organism evidence="1 2">
    <name type="scientific">Thanatephorus cucumeris (strain AG1-IA)</name>
    <name type="common">Rice sheath blight fungus</name>
    <name type="synonym">Rhizoctonia solani</name>
    <dbReference type="NCBI Taxonomy" id="983506"/>
    <lineage>
        <taxon>Eukaryota</taxon>
        <taxon>Fungi</taxon>
        <taxon>Dikarya</taxon>
        <taxon>Basidiomycota</taxon>
        <taxon>Agaricomycotina</taxon>
        <taxon>Agaricomycetes</taxon>
        <taxon>Cantharellales</taxon>
        <taxon>Ceratobasidiaceae</taxon>
        <taxon>Rhizoctonia</taxon>
        <taxon>Rhizoctonia solani AG-1</taxon>
    </lineage>
</organism>
<protein>
    <submittedName>
        <fullName evidence="1">Uncharacterized protein</fullName>
    </submittedName>
</protein>
<evidence type="ECO:0000313" key="2">
    <source>
        <dbReference type="Proteomes" id="UP000011668"/>
    </source>
</evidence>
<dbReference type="AlphaFoldDB" id="L8WK71"/>
<accession>L8WK71</accession>
<reference evidence="1 2" key="1">
    <citation type="journal article" date="2013" name="Nat. Commun.">
        <title>The evolution and pathogenic mechanisms of the rice sheath blight pathogen.</title>
        <authorList>
            <person name="Zheng A."/>
            <person name="Lin R."/>
            <person name="Xu L."/>
            <person name="Qin P."/>
            <person name="Tang C."/>
            <person name="Ai P."/>
            <person name="Zhang D."/>
            <person name="Liu Y."/>
            <person name="Sun Z."/>
            <person name="Feng H."/>
            <person name="Wang Y."/>
            <person name="Chen Y."/>
            <person name="Liang X."/>
            <person name="Fu R."/>
            <person name="Li Q."/>
            <person name="Zhang J."/>
            <person name="Yu X."/>
            <person name="Xie Z."/>
            <person name="Ding L."/>
            <person name="Guan P."/>
            <person name="Tang J."/>
            <person name="Liang Y."/>
            <person name="Wang S."/>
            <person name="Deng Q."/>
            <person name="Li S."/>
            <person name="Zhu J."/>
            <person name="Wang L."/>
            <person name="Liu H."/>
            <person name="Li P."/>
        </authorList>
    </citation>
    <scope>NUCLEOTIDE SEQUENCE [LARGE SCALE GENOMIC DNA]</scope>
    <source>
        <strain evidence="2">AG-1 IA</strain>
    </source>
</reference>
<evidence type="ECO:0000313" key="1">
    <source>
        <dbReference type="EMBL" id="ELU38295.1"/>
    </source>
</evidence>
<dbReference type="EMBL" id="AFRT01002203">
    <property type="protein sequence ID" value="ELU38295.1"/>
    <property type="molecule type" value="Genomic_DNA"/>
</dbReference>
<dbReference type="HOGENOM" id="CLU_2428583_0_0_1"/>